<organism evidence="3 4">
    <name type="scientific">Haloplanus vescus</name>
    <dbReference type="NCBI Taxonomy" id="555874"/>
    <lineage>
        <taxon>Archaea</taxon>
        <taxon>Methanobacteriati</taxon>
        <taxon>Methanobacteriota</taxon>
        <taxon>Stenosarchaea group</taxon>
        <taxon>Halobacteria</taxon>
        <taxon>Halobacteriales</taxon>
        <taxon>Haloferacaceae</taxon>
        <taxon>Haloplanus</taxon>
    </lineage>
</organism>
<evidence type="ECO:0000256" key="2">
    <source>
        <dbReference type="SAM" id="Phobius"/>
    </source>
</evidence>
<dbReference type="EMBL" id="FNQT01000007">
    <property type="protein sequence ID" value="SEA37919.1"/>
    <property type="molecule type" value="Genomic_DNA"/>
</dbReference>
<reference evidence="3 4" key="1">
    <citation type="submission" date="2016-10" db="EMBL/GenBank/DDBJ databases">
        <authorList>
            <person name="de Groot N.N."/>
        </authorList>
    </citation>
    <scope>NUCLEOTIDE SEQUENCE [LARGE SCALE GENOMIC DNA]</scope>
    <source>
        <strain evidence="3 4">CGMCC 1.8712</strain>
    </source>
</reference>
<keyword evidence="4" id="KW-1185">Reference proteome</keyword>
<name>A0A1H4APP6_9EURY</name>
<protein>
    <submittedName>
        <fullName evidence="3">TIGR00341 family protein</fullName>
    </submittedName>
</protein>
<evidence type="ECO:0000256" key="1">
    <source>
        <dbReference type="SAM" id="MobiDB-lite"/>
    </source>
</evidence>
<sequence length="463" mass="49477">MRLVQVMVPEGKRETILRTLDDEDIDYVVTDETSDREYTAMVTFPLPQSAVEPVLEQLHDAGLDREAYTVVLDAETVISRRFEKLVERYEEDEENGNRIAREELAARARSLAPEWRTFATMTAISSVVATAGLLLDSAAVVVGSMVIAPLIGPAMATSTGSVVDDRELLLRGVKLQVAGGVLAVVAAAAFAILLRTAHVVPLEAADVFAIDEVRERLVPDVLSLAIALGAGAAGALSLSTGVSTALVGVMIAAALVPPTAVVGIGLAWGSPQTVSGALVLVLVNFLSINFAALAVLWLMGYRPKSWFRREEARSATLKRIASLGVALLVLSTLLAGVTYGTYQTAAFEENVRTTVDDTLADYAGLERLSVRVTYDQRFPFTRPERVTVTVGHPPGQETPRLASTLAERIDALEDPAFRAESDVTVEVQYVVVDVARSERARLSAPHASTGVRETGAGVTETPA</sequence>
<evidence type="ECO:0000313" key="3">
    <source>
        <dbReference type="EMBL" id="SEA37919.1"/>
    </source>
</evidence>
<feature type="transmembrane region" description="Helical" evidence="2">
    <location>
        <begin position="217"/>
        <end position="238"/>
    </location>
</feature>
<dbReference type="InterPro" id="IPR005240">
    <property type="entry name" value="DUF389"/>
</dbReference>
<keyword evidence="2" id="KW-0812">Transmembrane</keyword>
<feature type="region of interest" description="Disordered" evidence="1">
    <location>
        <begin position="444"/>
        <end position="463"/>
    </location>
</feature>
<feature type="transmembrane region" description="Helical" evidence="2">
    <location>
        <begin position="320"/>
        <end position="342"/>
    </location>
</feature>
<dbReference type="Pfam" id="PF04087">
    <property type="entry name" value="DUF389"/>
    <property type="match status" value="1"/>
</dbReference>
<feature type="transmembrane region" description="Helical" evidence="2">
    <location>
        <begin position="141"/>
        <end position="163"/>
    </location>
</feature>
<dbReference type="PANTHER" id="PTHR20992">
    <property type="entry name" value="AT15442P-RELATED"/>
    <property type="match status" value="1"/>
</dbReference>
<dbReference type="PANTHER" id="PTHR20992:SF9">
    <property type="entry name" value="AT15442P-RELATED"/>
    <property type="match status" value="1"/>
</dbReference>
<dbReference type="RefSeq" id="WP_176791258.1">
    <property type="nucleotide sequence ID" value="NZ_FNQT01000007.1"/>
</dbReference>
<dbReference type="AlphaFoldDB" id="A0A1H4APP6"/>
<dbReference type="Proteomes" id="UP000236755">
    <property type="component" value="Unassembled WGS sequence"/>
</dbReference>
<keyword evidence="2" id="KW-1133">Transmembrane helix</keyword>
<feature type="transmembrane region" description="Helical" evidence="2">
    <location>
        <begin position="245"/>
        <end position="268"/>
    </location>
</feature>
<feature type="transmembrane region" description="Helical" evidence="2">
    <location>
        <begin position="274"/>
        <end position="299"/>
    </location>
</feature>
<feature type="transmembrane region" description="Helical" evidence="2">
    <location>
        <begin position="175"/>
        <end position="197"/>
    </location>
</feature>
<dbReference type="STRING" id="555874.SAMN04488065_2885"/>
<gene>
    <name evidence="3" type="ORF">SAMN04488065_2885</name>
</gene>
<dbReference type="OrthoDB" id="3266at2157"/>
<proteinExistence type="predicted"/>
<keyword evidence="2" id="KW-0472">Membrane</keyword>
<evidence type="ECO:0000313" key="4">
    <source>
        <dbReference type="Proteomes" id="UP000236755"/>
    </source>
</evidence>
<accession>A0A1H4APP6</accession>
<dbReference type="NCBIfam" id="TIGR00341">
    <property type="entry name" value="TIGR00341 family protein"/>
    <property type="match status" value="1"/>
</dbReference>